<reference evidence="1 2" key="1">
    <citation type="submission" date="2019-10" db="EMBL/GenBank/DDBJ databases">
        <title>Corynebacterium sp novel species isolated from the respiratory tract of Marmot.</title>
        <authorList>
            <person name="Zhang G."/>
        </authorList>
    </citation>
    <scope>NUCLEOTIDE SEQUENCE [LARGE SCALE GENOMIC DNA]</scope>
    <source>
        <strain evidence="1 2">336</strain>
    </source>
</reference>
<keyword evidence="2" id="KW-1185">Reference proteome</keyword>
<dbReference type="PANTHER" id="PTHR33428">
    <property type="entry name" value="CHLOROPHYLLASE-2, CHLOROPLASTIC"/>
    <property type="match status" value="1"/>
</dbReference>
<comment type="caution">
    <text evidence="1">The sequence shown here is derived from an EMBL/GenBank/DDBJ whole genome shotgun (WGS) entry which is preliminary data.</text>
</comment>
<protein>
    <submittedName>
        <fullName evidence="1">Alpha/beta hydrolase</fullName>
    </submittedName>
</protein>
<dbReference type="SUPFAM" id="SSF53474">
    <property type="entry name" value="alpha/beta-Hydrolases"/>
    <property type="match status" value="1"/>
</dbReference>
<dbReference type="EMBL" id="WBZJ01000001">
    <property type="protein sequence ID" value="KAB3523607.1"/>
    <property type="molecule type" value="Genomic_DNA"/>
</dbReference>
<dbReference type="Proteomes" id="UP000436181">
    <property type="component" value="Unassembled WGS sequence"/>
</dbReference>
<dbReference type="PANTHER" id="PTHR33428:SF14">
    <property type="entry name" value="CARBOXYLESTERASE TYPE B DOMAIN-CONTAINING PROTEIN"/>
    <property type="match status" value="1"/>
</dbReference>
<proteinExistence type="predicted"/>
<dbReference type="Gene3D" id="3.40.50.1820">
    <property type="entry name" value="alpha/beta hydrolase"/>
    <property type="match status" value="1"/>
</dbReference>
<dbReference type="GO" id="GO:0016787">
    <property type="term" value="F:hydrolase activity"/>
    <property type="evidence" value="ECO:0007669"/>
    <property type="project" value="UniProtKB-KW"/>
</dbReference>
<gene>
    <name evidence="1" type="ORF">F8377_01615</name>
</gene>
<evidence type="ECO:0000313" key="2">
    <source>
        <dbReference type="Proteomes" id="UP000436181"/>
    </source>
</evidence>
<name>A0ABQ6VGR3_9CORY</name>
<dbReference type="InterPro" id="IPR029058">
    <property type="entry name" value="AB_hydrolase_fold"/>
</dbReference>
<evidence type="ECO:0000313" key="1">
    <source>
        <dbReference type="EMBL" id="KAB3523607.1"/>
    </source>
</evidence>
<organism evidence="1 2">
    <name type="scientific">Corynebacterium zhongnanshanii</name>
    <dbReference type="NCBI Taxonomy" id="2768834"/>
    <lineage>
        <taxon>Bacteria</taxon>
        <taxon>Bacillati</taxon>
        <taxon>Actinomycetota</taxon>
        <taxon>Actinomycetes</taxon>
        <taxon>Mycobacteriales</taxon>
        <taxon>Corynebacteriaceae</taxon>
        <taxon>Corynebacterium</taxon>
    </lineage>
</organism>
<accession>A0ABQ6VGR3</accession>
<keyword evidence="1" id="KW-0378">Hydrolase</keyword>
<sequence length="294" mass="31632">MKNLIPRLGKRGPHRVLTGELEFAGIPGRVYTPAEGKGIPAVAFGHDWRQSIEAYHATLRHLASWGIAVAAPNTERGFAPNARGFASDLETSLQILAGVKLGQGNISVDPTKLFLAGHGFGASSAVLAATGRTASHKGVKTYENQALLAGVVAIYPSDTSPSSYEAAKYVEAPGLVLNAGAIGEIPMGDATRMAAQWKGDVVYRRLERATAQGFNEKITKKLLMGKGLPEFSNQDLARALMTGFILAETDKKYAAFRDDTAELKRTLVATKKELVDELPENADIQKRIQELSFK</sequence>